<evidence type="ECO:0000313" key="2">
    <source>
        <dbReference type="EMBL" id="KAK7834053.1"/>
    </source>
</evidence>
<dbReference type="InterPro" id="IPR025836">
    <property type="entry name" value="Zn_knuckle_CX2CX4HX4C"/>
</dbReference>
<protein>
    <recommendedName>
        <fullName evidence="1">Zinc knuckle CX2CX4HX4C domain-containing protein</fullName>
    </recommendedName>
</protein>
<dbReference type="Pfam" id="PF14392">
    <property type="entry name" value="zf-CCHC_4"/>
    <property type="match status" value="1"/>
</dbReference>
<evidence type="ECO:0000313" key="3">
    <source>
        <dbReference type="Proteomes" id="UP000237347"/>
    </source>
</evidence>
<organism evidence="2 3">
    <name type="scientific">Quercus suber</name>
    <name type="common">Cork oak</name>
    <dbReference type="NCBI Taxonomy" id="58331"/>
    <lineage>
        <taxon>Eukaryota</taxon>
        <taxon>Viridiplantae</taxon>
        <taxon>Streptophyta</taxon>
        <taxon>Embryophyta</taxon>
        <taxon>Tracheophyta</taxon>
        <taxon>Spermatophyta</taxon>
        <taxon>Magnoliopsida</taxon>
        <taxon>eudicotyledons</taxon>
        <taxon>Gunneridae</taxon>
        <taxon>Pentapetalae</taxon>
        <taxon>rosids</taxon>
        <taxon>fabids</taxon>
        <taxon>Fagales</taxon>
        <taxon>Fagaceae</taxon>
        <taxon>Quercus</taxon>
    </lineage>
</organism>
<keyword evidence="3" id="KW-1185">Reference proteome</keyword>
<dbReference type="AlphaFoldDB" id="A0AAW0K5M6"/>
<evidence type="ECO:0000259" key="1">
    <source>
        <dbReference type="Pfam" id="PF14392"/>
    </source>
</evidence>
<dbReference type="EMBL" id="PKMF04000395">
    <property type="protein sequence ID" value="KAK7834053.1"/>
    <property type="molecule type" value="Genomic_DNA"/>
</dbReference>
<feature type="domain" description="Zinc knuckle CX2CX4HX4C" evidence="1">
    <location>
        <begin position="7"/>
        <end position="35"/>
    </location>
</feature>
<sequence>MRIGGLNSRWVEFKYERLPVFCYLCGRLDHNEKECIEWLRSAGSINAEDKQYGPWLRAIPDLL</sequence>
<gene>
    <name evidence="2" type="ORF">CFP56_025119</name>
</gene>
<accession>A0AAW0K5M6</accession>
<comment type="caution">
    <text evidence="2">The sequence shown here is derived from an EMBL/GenBank/DDBJ whole genome shotgun (WGS) entry which is preliminary data.</text>
</comment>
<proteinExistence type="predicted"/>
<dbReference type="Proteomes" id="UP000237347">
    <property type="component" value="Unassembled WGS sequence"/>
</dbReference>
<reference evidence="2 3" key="1">
    <citation type="journal article" date="2018" name="Sci. Data">
        <title>The draft genome sequence of cork oak.</title>
        <authorList>
            <person name="Ramos A.M."/>
            <person name="Usie A."/>
            <person name="Barbosa P."/>
            <person name="Barros P.M."/>
            <person name="Capote T."/>
            <person name="Chaves I."/>
            <person name="Simoes F."/>
            <person name="Abreu I."/>
            <person name="Carrasquinho I."/>
            <person name="Faro C."/>
            <person name="Guimaraes J.B."/>
            <person name="Mendonca D."/>
            <person name="Nobrega F."/>
            <person name="Rodrigues L."/>
            <person name="Saibo N.J.M."/>
            <person name="Varela M.C."/>
            <person name="Egas C."/>
            <person name="Matos J."/>
            <person name="Miguel C.M."/>
            <person name="Oliveira M.M."/>
            <person name="Ricardo C.P."/>
            <person name="Goncalves S."/>
        </authorList>
    </citation>
    <scope>NUCLEOTIDE SEQUENCE [LARGE SCALE GENOMIC DNA]</scope>
    <source>
        <strain evidence="3">cv. HL8</strain>
    </source>
</reference>
<name>A0AAW0K5M6_QUESU</name>